<keyword evidence="4 7" id="KW-1133">Transmembrane helix</keyword>
<reference evidence="8 9" key="1">
    <citation type="submission" date="2024-01" db="EMBL/GenBank/DDBJ databases">
        <title>Comparative genomics of Cryptococcus and Kwoniella reveals pathogenesis evolution and contrasting modes of karyotype evolution via chromosome fusion or intercentromeric recombination.</title>
        <authorList>
            <person name="Coelho M.A."/>
            <person name="David-Palma M."/>
            <person name="Shea T."/>
            <person name="Bowers K."/>
            <person name="McGinley-Smith S."/>
            <person name="Mohammad A.W."/>
            <person name="Gnirke A."/>
            <person name="Yurkov A.M."/>
            <person name="Nowrousian M."/>
            <person name="Sun S."/>
            <person name="Cuomo C.A."/>
            <person name="Heitman J."/>
        </authorList>
    </citation>
    <scope>NUCLEOTIDE SEQUENCE [LARGE SCALE GENOMIC DNA]</scope>
    <source>
        <strain evidence="8">CBS 11374</strain>
    </source>
</reference>
<evidence type="ECO:0000256" key="2">
    <source>
        <dbReference type="ARBA" id="ARBA00008096"/>
    </source>
</evidence>
<feature type="compositionally biased region" description="Low complexity" evidence="6">
    <location>
        <begin position="280"/>
        <end position="305"/>
    </location>
</feature>
<evidence type="ECO:0000256" key="7">
    <source>
        <dbReference type="SAM" id="Phobius"/>
    </source>
</evidence>
<sequence>MALLHLLAYAGGLAAFLFVTLSLASGLLWLAELIEEHSKHAKYVGIRAIYVIITLHVLLYFTDSLPILPVLFSIVCHIVYLQNFSTSWPYISLTSPKFILSCILVVADHFTWFFHFAHLAQEAKKFRGPKYRYGQNRIAQSDGSPAFGDVAAFFAICVWFVPLFLFLSLSANDNALPSFESLASGPASPSRNSVDLSSPGPGSSSPTHRQIRARSSTSLVKSVLNPLLSVLPRVRSRGRKNDEGIIAPRTPIRGSPIHSPVMMPSNQGYFPWGSDESSSSGNTLGTPTNLNLNLPSSSSSSSTTTASPDGNKLRSKTPPPPRRVQSEIQISKGFVNPRGIATRNGRPALNQNDLGENTEILERPKKSSPLGQSSVSSPSMNLGPQDHILSNLHRRKAD</sequence>
<name>A0ABZ1CNC3_9TREE</name>
<feature type="transmembrane region" description="Helical" evidence="7">
    <location>
        <begin position="150"/>
        <end position="169"/>
    </location>
</feature>
<comment type="similarity">
    <text evidence="2">Belongs to the SVP26 family.</text>
</comment>
<dbReference type="EMBL" id="CP141881">
    <property type="protein sequence ID" value="WRT63251.1"/>
    <property type="molecule type" value="Genomic_DNA"/>
</dbReference>
<dbReference type="RefSeq" id="XP_062787991.1">
    <property type="nucleotide sequence ID" value="XM_062931940.1"/>
</dbReference>
<evidence type="ECO:0008006" key="10">
    <source>
        <dbReference type="Google" id="ProtNLM"/>
    </source>
</evidence>
<evidence type="ECO:0000256" key="3">
    <source>
        <dbReference type="ARBA" id="ARBA00022692"/>
    </source>
</evidence>
<feature type="transmembrane region" description="Helical" evidence="7">
    <location>
        <begin position="98"/>
        <end position="117"/>
    </location>
</feature>
<dbReference type="InterPro" id="IPR007277">
    <property type="entry name" value="Svp26/Tex261"/>
</dbReference>
<feature type="compositionally biased region" description="Low complexity" evidence="6">
    <location>
        <begin position="197"/>
        <end position="206"/>
    </location>
</feature>
<evidence type="ECO:0000256" key="5">
    <source>
        <dbReference type="ARBA" id="ARBA00023136"/>
    </source>
</evidence>
<keyword evidence="9" id="KW-1185">Reference proteome</keyword>
<dbReference type="PANTHER" id="PTHR13144">
    <property type="entry name" value="TEX261 PROTEIN"/>
    <property type="match status" value="1"/>
</dbReference>
<evidence type="ECO:0000256" key="1">
    <source>
        <dbReference type="ARBA" id="ARBA00004141"/>
    </source>
</evidence>
<proteinExistence type="inferred from homology"/>
<dbReference type="Proteomes" id="UP001329825">
    <property type="component" value="Chromosome 1"/>
</dbReference>
<organism evidence="8 9">
    <name type="scientific">Kwoniella shivajii</name>
    <dbReference type="NCBI Taxonomy" id="564305"/>
    <lineage>
        <taxon>Eukaryota</taxon>
        <taxon>Fungi</taxon>
        <taxon>Dikarya</taxon>
        <taxon>Basidiomycota</taxon>
        <taxon>Agaricomycotina</taxon>
        <taxon>Tremellomycetes</taxon>
        <taxon>Tremellales</taxon>
        <taxon>Cryptococcaceae</taxon>
        <taxon>Kwoniella</taxon>
    </lineage>
</organism>
<comment type="subcellular location">
    <subcellularLocation>
        <location evidence="1">Membrane</location>
        <topology evidence="1">Multi-pass membrane protein</topology>
    </subcellularLocation>
</comment>
<feature type="region of interest" description="Disordered" evidence="6">
    <location>
        <begin position="185"/>
        <end position="216"/>
    </location>
</feature>
<gene>
    <name evidence="8" type="ORF">IL334_000154</name>
</gene>
<dbReference type="GeneID" id="87952285"/>
<feature type="compositionally biased region" description="Low complexity" evidence="6">
    <location>
        <begin position="367"/>
        <end position="379"/>
    </location>
</feature>
<feature type="compositionally biased region" description="Polar residues" evidence="6">
    <location>
        <begin position="187"/>
        <end position="196"/>
    </location>
</feature>
<evidence type="ECO:0000256" key="4">
    <source>
        <dbReference type="ARBA" id="ARBA00022989"/>
    </source>
</evidence>
<feature type="transmembrane region" description="Helical" evidence="7">
    <location>
        <begin position="6"/>
        <end position="31"/>
    </location>
</feature>
<protein>
    <recommendedName>
        <fullName evidence="10">Endoplasmic reticulum protein</fullName>
    </recommendedName>
</protein>
<feature type="transmembrane region" description="Helical" evidence="7">
    <location>
        <begin position="67"/>
        <end position="86"/>
    </location>
</feature>
<dbReference type="PANTHER" id="PTHR13144:SF0">
    <property type="entry name" value="PROTEIN TEX261"/>
    <property type="match status" value="1"/>
</dbReference>
<dbReference type="Pfam" id="PF04148">
    <property type="entry name" value="Erv26"/>
    <property type="match status" value="1"/>
</dbReference>
<feature type="transmembrane region" description="Helical" evidence="7">
    <location>
        <begin position="43"/>
        <end position="61"/>
    </location>
</feature>
<evidence type="ECO:0000313" key="8">
    <source>
        <dbReference type="EMBL" id="WRT63251.1"/>
    </source>
</evidence>
<keyword evidence="3 7" id="KW-0812">Transmembrane</keyword>
<keyword evidence="5 7" id="KW-0472">Membrane</keyword>
<accession>A0ABZ1CNC3</accession>
<evidence type="ECO:0000313" key="9">
    <source>
        <dbReference type="Proteomes" id="UP001329825"/>
    </source>
</evidence>
<evidence type="ECO:0000256" key="6">
    <source>
        <dbReference type="SAM" id="MobiDB-lite"/>
    </source>
</evidence>
<feature type="region of interest" description="Disordered" evidence="6">
    <location>
        <begin position="241"/>
        <end position="398"/>
    </location>
</feature>